<feature type="domain" description="Berberine/berberine-like" evidence="1">
    <location>
        <begin position="29"/>
        <end position="70"/>
    </location>
</feature>
<comment type="caution">
    <text evidence="2">The sequence shown here is derived from an EMBL/GenBank/DDBJ whole genome shotgun (WGS) entry which is preliminary data.</text>
</comment>
<evidence type="ECO:0000313" key="3">
    <source>
        <dbReference type="Proteomes" id="UP000828390"/>
    </source>
</evidence>
<reference evidence="2" key="2">
    <citation type="submission" date="2020-11" db="EMBL/GenBank/DDBJ databases">
        <authorList>
            <person name="McCartney M.A."/>
            <person name="Auch B."/>
            <person name="Kono T."/>
            <person name="Mallez S."/>
            <person name="Becker A."/>
            <person name="Gohl D.M."/>
            <person name="Silverstein K.A.T."/>
            <person name="Koren S."/>
            <person name="Bechman K.B."/>
            <person name="Herman A."/>
            <person name="Abrahante J.E."/>
            <person name="Garbe J."/>
        </authorList>
    </citation>
    <scope>NUCLEOTIDE SEQUENCE</scope>
    <source>
        <strain evidence="2">Duluth1</strain>
        <tissue evidence="2">Whole animal</tissue>
    </source>
</reference>
<evidence type="ECO:0000259" key="1">
    <source>
        <dbReference type="Pfam" id="PF08031"/>
    </source>
</evidence>
<reference evidence="2" key="1">
    <citation type="journal article" date="2019" name="bioRxiv">
        <title>The Genome of the Zebra Mussel, Dreissena polymorpha: A Resource for Invasive Species Research.</title>
        <authorList>
            <person name="McCartney M.A."/>
            <person name="Auch B."/>
            <person name="Kono T."/>
            <person name="Mallez S."/>
            <person name="Zhang Y."/>
            <person name="Obille A."/>
            <person name="Becker A."/>
            <person name="Abrahante J.E."/>
            <person name="Garbe J."/>
            <person name="Badalamenti J.P."/>
            <person name="Herman A."/>
            <person name="Mangelson H."/>
            <person name="Liachko I."/>
            <person name="Sullivan S."/>
            <person name="Sone E.D."/>
            <person name="Koren S."/>
            <person name="Silverstein K.A.T."/>
            <person name="Beckman K.B."/>
            <person name="Gohl D.M."/>
        </authorList>
    </citation>
    <scope>NUCLEOTIDE SEQUENCE</scope>
    <source>
        <strain evidence="2">Duluth1</strain>
        <tissue evidence="2">Whole animal</tissue>
    </source>
</reference>
<dbReference type="Gene3D" id="3.30.465.10">
    <property type="match status" value="1"/>
</dbReference>
<gene>
    <name evidence="2" type="ORF">DPMN_103601</name>
</gene>
<name>A0A9D4K0Y8_DREPO</name>
<dbReference type="AlphaFoldDB" id="A0A9D4K0Y8"/>
<dbReference type="GO" id="GO:0016491">
    <property type="term" value="F:oxidoreductase activity"/>
    <property type="evidence" value="ECO:0007669"/>
    <property type="project" value="InterPro"/>
</dbReference>
<dbReference type="InterPro" id="IPR016169">
    <property type="entry name" value="FAD-bd_PCMH_sub2"/>
</dbReference>
<proteinExistence type="predicted"/>
<sequence>MSSAYSVSAWCVNLSEIFILICRYGRGMYVNEAWKDNPYWREDFWGSNYDRLLSVKLRFDPKNFFTCHHCVGSEHLPGPKDGTSVAARMAAPWLLVVLVMGLIR</sequence>
<dbReference type="EMBL" id="JAIWYP010000004">
    <property type="protein sequence ID" value="KAH3830359.1"/>
    <property type="molecule type" value="Genomic_DNA"/>
</dbReference>
<dbReference type="InterPro" id="IPR012951">
    <property type="entry name" value="BBE"/>
</dbReference>
<evidence type="ECO:0000313" key="2">
    <source>
        <dbReference type="EMBL" id="KAH3830359.1"/>
    </source>
</evidence>
<keyword evidence="3" id="KW-1185">Reference proteome</keyword>
<dbReference type="GO" id="GO:0050660">
    <property type="term" value="F:flavin adenine dinucleotide binding"/>
    <property type="evidence" value="ECO:0007669"/>
    <property type="project" value="InterPro"/>
</dbReference>
<accession>A0A9D4K0Y8</accession>
<organism evidence="2 3">
    <name type="scientific">Dreissena polymorpha</name>
    <name type="common">Zebra mussel</name>
    <name type="synonym">Mytilus polymorpha</name>
    <dbReference type="NCBI Taxonomy" id="45954"/>
    <lineage>
        <taxon>Eukaryota</taxon>
        <taxon>Metazoa</taxon>
        <taxon>Spiralia</taxon>
        <taxon>Lophotrochozoa</taxon>
        <taxon>Mollusca</taxon>
        <taxon>Bivalvia</taxon>
        <taxon>Autobranchia</taxon>
        <taxon>Heteroconchia</taxon>
        <taxon>Euheterodonta</taxon>
        <taxon>Imparidentia</taxon>
        <taxon>Neoheterodontei</taxon>
        <taxon>Myida</taxon>
        <taxon>Dreissenoidea</taxon>
        <taxon>Dreissenidae</taxon>
        <taxon>Dreissena</taxon>
    </lineage>
</organism>
<protein>
    <recommendedName>
        <fullName evidence="1">Berberine/berberine-like domain-containing protein</fullName>
    </recommendedName>
</protein>
<dbReference type="Proteomes" id="UP000828390">
    <property type="component" value="Unassembled WGS sequence"/>
</dbReference>
<dbReference type="Pfam" id="PF08031">
    <property type="entry name" value="BBE"/>
    <property type="match status" value="1"/>
</dbReference>